<dbReference type="OrthoDB" id="6242018at2759"/>
<keyword evidence="3" id="KW-1185">Reference proteome</keyword>
<proteinExistence type="predicted"/>
<accession>A0A0R3T833</accession>
<sequence length="678" mass="77170">MVGKHAPVSADYQPDNSLNTFQPTRSKSVPDIRESKTEVKFQRYRSRVYNSTLQFPCPSAFCVNPIGSHPQLSSQSSGCIFGGQVFTPASSQEKYRTTRVSISTRFSRPHEFEDLQKSHLRRSTEFFYSPQLKLTHKRVETNRSPQHESELCSTSTGLTNILDAQPQDLSPSTVDLTLIKDPEETSMAVPTQYDIEHQLNGHDNHAVVITTRAASFSDLKRKFEDANTMYLPKDLSLLKERPGPVRRVRRSQSIGTLKSRPRSAVYEPLSPIKRPESLRSLSLEGDSPTKTRSGYSRSIVRERTRNPREKEERWSMPQATRCSNGYSPTKRKLVGINRNTSPRSVNRAAGCNDWPDGIFTKSGDVYKRINNNGISYIIPTSPEPMGYPRSIDYRKGQLTVDCSDYYTLRSPSPRMRDRPSPCLNYSYLEHIDRSGQKPYRSVNLSEWKGIPVERKYASCLNLSRPESYRVKRYSVPRAGLREEDAWKVRAQEISGGRKRIHTVRGSYSPVRTHSPPRLIPGNLEETTEREVRERVALTDRRRLSPRHTNYLVPSPPPFPCYLPQDGIDETSISQKFDSNIALFEQLAVESKREALCSKCSGCCIHSPGSRQQHPPRRLFSTRRTQTDPTYPPNGGTQPMKYRVDRGGFDRYYGNGTVEVIRSPGGKMFSRGFDPYPSP</sequence>
<dbReference type="AlphaFoldDB" id="A0A0R3T833"/>
<evidence type="ECO:0000313" key="4">
    <source>
        <dbReference type="WBParaSite" id="HNAJ_0000322101-mRNA-1"/>
    </source>
</evidence>
<name>A0A0R3T833_RODNA</name>
<feature type="compositionally biased region" description="Polar residues" evidence="1">
    <location>
        <begin position="14"/>
        <end position="27"/>
    </location>
</feature>
<feature type="compositionally biased region" description="Polar residues" evidence="1">
    <location>
        <begin position="317"/>
        <end position="327"/>
    </location>
</feature>
<feature type="region of interest" description="Disordered" evidence="1">
    <location>
        <begin position="1"/>
        <end position="33"/>
    </location>
</feature>
<evidence type="ECO:0000256" key="1">
    <source>
        <dbReference type="SAM" id="MobiDB-lite"/>
    </source>
</evidence>
<feature type="compositionally biased region" description="Basic and acidic residues" evidence="1">
    <location>
        <begin position="299"/>
        <end position="314"/>
    </location>
</feature>
<feature type="region of interest" description="Disordered" evidence="1">
    <location>
        <begin position="607"/>
        <end position="640"/>
    </location>
</feature>
<organism evidence="4">
    <name type="scientific">Rodentolepis nana</name>
    <name type="common">Dwarf tapeworm</name>
    <name type="synonym">Hymenolepis nana</name>
    <dbReference type="NCBI Taxonomy" id="102285"/>
    <lineage>
        <taxon>Eukaryota</taxon>
        <taxon>Metazoa</taxon>
        <taxon>Spiralia</taxon>
        <taxon>Lophotrochozoa</taxon>
        <taxon>Platyhelminthes</taxon>
        <taxon>Cestoda</taxon>
        <taxon>Eucestoda</taxon>
        <taxon>Cyclophyllidea</taxon>
        <taxon>Hymenolepididae</taxon>
        <taxon>Rodentolepis</taxon>
    </lineage>
</organism>
<gene>
    <name evidence="2" type="ORF">HNAJ_LOCUS3219</name>
</gene>
<protein>
    <submittedName>
        <fullName evidence="4">PH domain-containing protein</fullName>
    </submittedName>
</protein>
<dbReference type="WBParaSite" id="HNAJ_0000322101-mRNA-1">
    <property type="protein sequence ID" value="HNAJ_0000322101-mRNA-1"/>
    <property type="gene ID" value="HNAJ_0000322101"/>
</dbReference>
<reference evidence="4" key="1">
    <citation type="submission" date="2017-02" db="UniProtKB">
        <authorList>
            <consortium name="WormBaseParasite"/>
        </authorList>
    </citation>
    <scope>IDENTIFICATION</scope>
</reference>
<reference evidence="2 3" key="2">
    <citation type="submission" date="2018-11" db="EMBL/GenBank/DDBJ databases">
        <authorList>
            <consortium name="Pathogen Informatics"/>
        </authorList>
    </citation>
    <scope>NUCLEOTIDE SEQUENCE [LARGE SCALE GENOMIC DNA]</scope>
</reference>
<dbReference type="Proteomes" id="UP000278807">
    <property type="component" value="Unassembled WGS sequence"/>
</dbReference>
<dbReference type="EMBL" id="UZAE01001810">
    <property type="protein sequence ID" value="VDN99078.1"/>
    <property type="molecule type" value="Genomic_DNA"/>
</dbReference>
<evidence type="ECO:0000313" key="2">
    <source>
        <dbReference type="EMBL" id="VDN99078.1"/>
    </source>
</evidence>
<feature type="region of interest" description="Disordered" evidence="1">
    <location>
        <begin position="242"/>
        <end position="332"/>
    </location>
</feature>
<evidence type="ECO:0000313" key="3">
    <source>
        <dbReference type="Proteomes" id="UP000278807"/>
    </source>
</evidence>